<keyword evidence="6" id="KW-0695">RNA-directed DNA polymerase</keyword>
<dbReference type="PANTHER" id="PTHR37984">
    <property type="entry name" value="PROTEIN CBG26694"/>
    <property type="match status" value="1"/>
</dbReference>
<evidence type="ECO:0000256" key="4">
    <source>
        <dbReference type="ARBA" id="ARBA00022759"/>
    </source>
</evidence>
<evidence type="ECO:0000256" key="5">
    <source>
        <dbReference type="ARBA" id="ARBA00022801"/>
    </source>
</evidence>
<dbReference type="Gene3D" id="3.10.10.10">
    <property type="entry name" value="HIV Type 1 Reverse Transcriptase, subunit A, domain 1"/>
    <property type="match status" value="1"/>
</dbReference>
<organism evidence="9 10">
    <name type="scientific">Tigriopus californicus</name>
    <name type="common">Marine copepod</name>
    <dbReference type="NCBI Taxonomy" id="6832"/>
    <lineage>
        <taxon>Eukaryota</taxon>
        <taxon>Metazoa</taxon>
        <taxon>Ecdysozoa</taxon>
        <taxon>Arthropoda</taxon>
        <taxon>Crustacea</taxon>
        <taxon>Multicrustacea</taxon>
        <taxon>Hexanauplia</taxon>
        <taxon>Copepoda</taxon>
        <taxon>Harpacticoida</taxon>
        <taxon>Harpacticidae</taxon>
        <taxon>Tigriopus</taxon>
    </lineage>
</organism>
<keyword evidence="4" id="KW-0255">Endonuclease</keyword>
<dbReference type="GO" id="GO:0003964">
    <property type="term" value="F:RNA-directed DNA polymerase activity"/>
    <property type="evidence" value="ECO:0007669"/>
    <property type="project" value="UniProtKB-KW"/>
</dbReference>
<proteinExistence type="predicted"/>
<accession>A0A553PP64</accession>
<evidence type="ECO:0000256" key="2">
    <source>
        <dbReference type="ARBA" id="ARBA00022695"/>
    </source>
</evidence>
<keyword evidence="1" id="KW-0808">Transferase</keyword>
<dbReference type="SUPFAM" id="SSF56672">
    <property type="entry name" value="DNA/RNA polymerases"/>
    <property type="match status" value="1"/>
</dbReference>
<dbReference type="GO" id="GO:0016787">
    <property type="term" value="F:hydrolase activity"/>
    <property type="evidence" value="ECO:0007669"/>
    <property type="project" value="UniProtKB-KW"/>
</dbReference>
<keyword evidence="2" id="KW-0548">Nucleotidyltransferase</keyword>
<name>A0A553PP64_TIGCA</name>
<feature type="domain" description="Reverse transcriptase RNase H-like" evidence="8">
    <location>
        <begin position="498"/>
        <end position="558"/>
    </location>
</feature>
<evidence type="ECO:0000259" key="8">
    <source>
        <dbReference type="Pfam" id="PF17917"/>
    </source>
</evidence>
<keyword evidence="3" id="KW-0540">Nuclease</keyword>
<dbReference type="Pfam" id="PF17917">
    <property type="entry name" value="RT_RNaseH"/>
    <property type="match status" value="1"/>
</dbReference>
<evidence type="ECO:0000313" key="9">
    <source>
        <dbReference type="EMBL" id="TRY79471.1"/>
    </source>
</evidence>
<dbReference type="GO" id="GO:0004519">
    <property type="term" value="F:endonuclease activity"/>
    <property type="evidence" value="ECO:0007669"/>
    <property type="project" value="UniProtKB-KW"/>
</dbReference>
<dbReference type="InterPro" id="IPR043502">
    <property type="entry name" value="DNA/RNA_pol_sf"/>
</dbReference>
<evidence type="ECO:0000256" key="7">
    <source>
        <dbReference type="SAM" id="MobiDB-lite"/>
    </source>
</evidence>
<dbReference type="PANTHER" id="PTHR37984:SF5">
    <property type="entry name" value="PROTEIN NYNRIN-LIKE"/>
    <property type="match status" value="1"/>
</dbReference>
<dbReference type="InterPro" id="IPR041373">
    <property type="entry name" value="RT_RNaseH"/>
</dbReference>
<evidence type="ECO:0000256" key="3">
    <source>
        <dbReference type="ARBA" id="ARBA00022722"/>
    </source>
</evidence>
<sequence>MKALNRLHVTDDQLRIFGNENDNFQDPKPNLKLKKKINSWRKTVIDFFSASRIDTLPIMDQRAHLRDTDNVKTALDALENHIKNEISLITRRDRLAQHLVVTVSNRDLQADLLKMPTHTLLKIRTKCMQWENAAANQKALDERKNTILQHRARSQLRSKAFSEQGPRAGNDGCCIWCGSHKLHPHVNCQPFGKKCHRCQGRGHLSHRCLVSKGAPHNEKNPEKYSNQSQFQRKGRTNAIRTKVLAIRVQIYCVALVSQSMEPYQLRKLLFPANGDEMRCHETVESTVRFRDLITTTTAYPSPKVDGILVSWHTLKDLRIIGRFFPLNDRDALEEGLIEPLSCSQAIQKGLVVADKAAEVRQIKPAKCVTFSETDSLQNLLDSLPLDPTPRDVELVMTSLLEKYHDVFDTSSLRSMLGKPMHIYLRPVPPGDQLQQRTTAVKVPIHCNDLAKAEIDRMLSEGIIRPMIGPSKWLSSFLVVAKPGVGVRLVVNFKELNKMNLPTALWTDASHIIGFGFALMQNHGKPNQEHWRLITCGSRFLTSTESRYAALEAELQAIV</sequence>
<comment type="caution">
    <text evidence="9">The sequence shown here is derived from an EMBL/GenBank/DDBJ whole genome shotgun (WGS) entry which is preliminary data.</text>
</comment>
<feature type="region of interest" description="Disordered" evidence="7">
    <location>
        <begin position="212"/>
        <end position="233"/>
    </location>
</feature>
<protein>
    <recommendedName>
        <fullName evidence="8">Reverse transcriptase RNase H-like domain-containing protein</fullName>
    </recommendedName>
</protein>
<keyword evidence="5" id="KW-0378">Hydrolase</keyword>
<keyword evidence="10" id="KW-1185">Reference proteome</keyword>
<dbReference type="InterPro" id="IPR050951">
    <property type="entry name" value="Retrovirus_Pol_polyprotein"/>
</dbReference>
<dbReference type="EMBL" id="VCGU01000002">
    <property type="protein sequence ID" value="TRY79471.1"/>
    <property type="molecule type" value="Genomic_DNA"/>
</dbReference>
<evidence type="ECO:0000256" key="1">
    <source>
        <dbReference type="ARBA" id="ARBA00022679"/>
    </source>
</evidence>
<dbReference type="AlphaFoldDB" id="A0A553PP64"/>
<dbReference type="STRING" id="6832.A0A553PP64"/>
<reference evidence="9 10" key="1">
    <citation type="journal article" date="2018" name="Nat. Ecol. Evol.">
        <title>Genomic signatures of mitonuclear coevolution across populations of Tigriopus californicus.</title>
        <authorList>
            <person name="Barreto F.S."/>
            <person name="Watson E.T."/>
            <person name="Lima T.G."/>
            <person name="Willett C.S."/>
            <person name="Edmands S."/>
            <person name="Li W."/>
            <person name="Burton R.S."/>
        </authorList>
    </citation>
    <scope>NUCLEOTIDE SEQUENCE [LARGE SCALE GENOMIC DNA]</scope>
    <source>
        <strain evidence="9 10">San Diego</strain>
    </source>
</reference>
<evidence type="ECO:0000313" key="10">
    <source>
        <dbReference type="Proteomes" id="UP000318571"/>
    </source>
</evidence>
<evidence type="ECO:0000256" key="6">
    <source>
        <dbReference type="ARBA" id="ARBA00022918"/>
    </source>
</evidence>
<feature type="non-terminal residue" evidence="9">
    <location>
        <position position="558"/>
    </location>
</feature>
<dbReference type="Proteomes" id="UP000318571">
    <property type="component" value="Chromosome 6"/>
</dbReference>
<gene>
    <name evidence="9" type="ORF">TCAL_06564</name>
</gene>